<reference evidence="1 2" key="1">
    <citation type="submission" date="2022-05" db="EMBL/GenBank/DDBJ databases">
        <authorList>
            <consortium name="Genoscope - CEA"/>
            <person name="William W."/>
        </authorList>
    </citation>
    <scope>NUCLEOTIDE SEQUENCE [LARGE SCALE GENOMIC DNA]</scope>
</reference>
<dbReference type="EMBL" id="CALNXJ010000077">
    <property type="protein sequence ID" value="CAH3160894.1"/>
    <property type="molecule type" value="Genomic_DNA"/>
</dbReference>
<organism evidence="1 2">
    <name type="scientific">Pocillopora meandrina</name>
    <dbReference type="NCBI Taxonomy" id="46732"/>
    <lineage>
        <taxon>Eukaryota</taxon>
        <taxon>Metazoa</taxon>
        <taxon>Cnidaria</taxon>
        <taxon>Anthozoa</taxon>
        <taxon>Hexacorallia</taxon>
        <taxon>Scleractinia</taxon>
        <taxon>Astrocoeniina</taxon>
        <taxon>Pocilloporidae</taxon>
        <taxon>Pocillopora</taxon>
    </lineage>
</organism>
<evidence type="ECO:0000313" key="2">
    <source>
        <dbReference type="Proteomes" id="UP001159428"/>
    </source>
</evidence>
<accession>A0AAU9XWA7</accession>
<sequence length="149" mass="17242">MSRRRRSEERSTSPSRQSKAKTIQRWIRLKFIGVSLRMDYLTRTLVNLDGNCTPTDEIVERLGEANRYIRDIDVQSIACAVQYAPKIYSGGCGRPPFEIKEEQLSFVIDQGFQVPVIAQLFRVSTRTIERRMQTYGLSTSGKPYDHFIF</sequence>
<gene>
    <name evidence="1" type="ORF">PMEA_00032591</name>
</gene>
<dbReference type="AlphaFoldDB" id="A0AAU9XWA7"/>
<comment type="caution">
    <text evidence="1">The sequence shown here is derived from an EMBL/GenBank/DDBJ whole genome shotgun (WGS) entry which is preliminary data.</text>
</comment>
<name>A0AAU9XWA7_9CNID</name>
<dbReference type="Proteomes" id="UP001159428">
    <property type="component" value="Unassembled WGS sequence"/>
</dbReference>
<protein>
    <submittedName>
        <fullName evidence="1">Uncharacterized protein</fullName>
    </submittedName>
</protein>
<proteinExistence type="predicted"/>
<keyword evidence="2" id="KW-1185">Reference proteome</keyword>
<evidence type="ECO:0000313" key="1">
    <source>
        <dbReference type="EMBL" id="CAH3160894.1"/>
    </source>
</evidence>